<dbReference type="Proteomes" id="UP000184335">
    <property type="component" value="Unassembled WGS sequence"/>
</dbReference>
<protein>
    <submittedName>
        <fullName evidence="3">Methionyl-tRNA formyltransferase</fullName>
    </submittedName>
</protein>
<dbReference type="Gene3D" id="3.40.50.12230">
    <property type="match status" value="1"/>
</dbReference>
<dbReference type="Pfam" id="PF02911">
    <property type="entry name" value="Formyl_trans_C"/>
    <property type="match status" value="1"/>
</dbReference>
<keyword evidence="3" id="KW-0808">Transferase</keyword>
<dbReference type="OrthoDB" id="9802815at2"/>
<dbReference type="SUPFAM" id="SSF50486">
    <property type="entry name" value="FMT C-terminal domain-like"/>
    <property type="match status" value="1"/>
</dbReference>
<accession>A0A1M6DW62</accession>
<evidence type="ECO:0000259" key="2">
    <source>
        <dbReference type="Pfam" id="PF02911"/>
    </source>
</evidence>
<dbReference type="InterPro" id="IPR005793">
    <property type="entry name" value="Formyl_trans_C"/>
</dbReference>
<dbReference type="GO" id="GO:0005829">
    <property type="term" value="C:cytosol"/>
    <property type="evidence" value="ECO:0007669"/>
    <property type="project" value="TreeGrafter"/>
</dbReference>
<feature type="domain" description="Formyl transferase N-terminal" evidence="1">
    <location>
        <begin position="83"/>
        <end position="150"/>
    </location>
</feature>
<evidence type="ECO:0000259" key="1">
    <source>
        <dbReference type="Pfam" id="PF00551"/>
    </source>
</evidence>
<dbReference type="Pfam" id="PF00551">
    <property type="entry name" value="Formyl_trans_N"/>
    <property type="match status" value="1"/>
</dbReference>
<dbReference type="STRING" id="1118202.SAMN05443429_104113"/>
<dbReference type="AlphaFoldDB" id="A0A1M6DW62"/>
<name>A0A1M6DW62_9FLAO</name>
<dbReference type="EMBL" id="FQYI01000004">
    <property type="protein sequence ID" value="SHI77268.1"/>
    <property type="molecule type" value="Genomic_DNA"/>
</dbReference>
<gene>
    <name evidence="3" type="ORF">SAMN05443429_104113</name>
</gene>
<dbReference type="PANTHER" id="PTHR11138">
    <property type="entry name" value="METHIONYL-TRNA FORMYLTRANSFERASE"/>
    <property type="match status" value="1"/>
</dbReference>
<sequence>MKITLYLMSEKGFETLKCLTENNFAATIESVIGSRDGNVQQDFYDEIKALCSSHGIKHFDRKDGYRPASEYSLAVSWRWLIPESNGSLIVLHDSLLPKYRGFAPLVNMLLNREKTIGVTALFATEDYDSGDVIYQSATEICHPITIEDAIKTITRNYRECALFIFEKIKNGEALPRKKQDETQATYSLWRDEEDYRISWEDSAEEILNHIYALGHPYKGASAFIGDAKIRIFAAELSEDLKIESRDVGKVIFIKEQCPVVVCGSGLLKLTDICSDNTGESILPLKNFRTRFK</sequence>
<organism evidence="3 4">
    <name type="scientific">Cruoricaptor ignavus</name>
    <dbReference type="NCBI Taxonomy" id="1118202"/>
    <lineage>
        <taxon>Bacteria</taxon>
        <taxon>Pseudomonadati</taxon>
        <taxon>Bacteroidota</taxon>
        <taxon>Flavobacteriia</taxon>
        <taxon>Flavobacteriales</taxon>
        <taxon>Weeksellaceae</taxon>
        <taxon>Cruoricaptor</taxon>
    </lineage>
</organism>
<proteinExistence type="predicted"/>
<evidence type="ECO:0000313" key="4">
    <source>
        <dbReference type="Proteomes" id="UP000184335"/>
    </source>
</evidence>
<dbReference type="RefSeq" id="WP_073179160.1">
    <property type="nucleotide sequence ID" value="NZ_FQYI01000004.1"/>
</dbReference>
<dbReference type="PANTHER" id="PTHR11138:SF5">
    <property type="entry name" value="METHIONYL-TRNA FORMYLTRANSFERASE, MITOCHONDRIAL"/>
    <property type="match status" value="1"/>
</dbReference>
<dbReference type="SUPFAM" id="SSF53328">
    <property type="entry name" value="Formyltransferase"/>
    <property type="match status" value="1"/>
</dbReference>
<dbReference type="InterPro" id="IPR036477">
    <property type="entry name" value="Formyl_transf_N_sf"/>
</dbReference>
<evidence type="ECO:0000313" key="3">
    <source>
        <dbReference type="EMBL" id="SHI77268.1"/>
    </source>
</evidence>
<dbReference type="InterPro" id="IPR011034">
    <property type="entry name" value="Formyl_transferase-like_C_sf"/>
</dbReference>
<keyword evidence="4" id="KW-1185">Reference proteome</keyword>
<feature type="domain" description="Formyl transferase C-terminal" evidence="2">
    <location>
        <begin position="192"/>
        <end position="272"/>
    </location>
</feature>
<dbReference type="GO" id="GO:0004479">
    <property type="term" value="F:methionyl-tRNA formyltransferase activity"/>
    <property type="evidence" value="ECO:0007669"/>
    <property type="project" value="TreeGrafter"/>
</dbReference>
<dbReference type="InterPro" id="IPR002376">
    <property type="entry name" value="Formyl_transf_N"/>
</dbReference>
<reference evidence="3 4" key="1">
    <citation type="submission" date="2016-11" db="EMBL/GenBank/DDBJ databases">
        <authorList>
            <person name="Jaros S."/>
            <person name="Januszkiewicz K."/>
            <person name="Wedrychowicz H."/>
        </authorList>
    </citation>
    <scope>NUCLEOTIDE SEQUENCE [LARGE SCALE GENOMIC DNA]</scope>
    <source>
        <strain evidence="3 4">DSM 25479</strain>
    </source>
</reference>